<feature type="region of interest" description="Disordered" evidence="1">
    <location>
        <begin position="1"/>
        <end position="28"/>
    </location>
</feature>
<accession>D6AGQ7</accession>
<dbReference type="AlphaFoldDB" id="D6AGQ7"/>
<gene>
    <name evidence="2" type="ORF">SSGG_06376</name>
</gene>
<name>D6AGQ7_STRFL</name>
<organism evidence="2 3">
    <name type="scientific">Streptomyces filamentosus NRRL 15998</name>
    <dbReference type="NCBI Taxonomy" id="457431"/>
    <lineage>
        <taxon>Bacteria</taxon>
        <taxon>Bacillati</taxon>
        <taxon>Actinomycetota</taxon>
        <taxon>Actinomycetes</taxon>
        <taxon>Kitasatosporales</taxon>
        <taxon>Streptomycetaceae</taxon>
        <taxon>Streptomyces</taxon>
    </lineage>
</organism>
<protein>
    <submittedName>
        <fullName evidence="2">Predicted protein</fullName>
    </submittedName>
</protein>
<proteinExistence type="predicted"/>
<reference evidence="3" key="1">
    <citation type="submission" date="2008-10" db="EMBL/GenBank/DDBJ databases">
        <authorList>
            <person name="Molnar K."/>
        </authorList>
    </citation>
    <scope>NUCLEOTIDE SEQUENCE [LARGE SCALE GENOMIC DNA]</scope>
    <source>
        <strain evidence="3">NRRL 15998</strain>
    </source>
</reference>
<evidence type="ECO:0000313" key="3">
    <source>
        <dbReference type="Proteomes" id="UP000003986"/>
    </source>
</evidence>
<evidence type="ECO:0000256" key="1">
    <source>
        <dbReference type="SAM" id="MobiDB-lite"/>
    </source>
</evidence>
<sequence>MAGSVQSSVHPLRDTSLHCSNSSAHDEFESTMYDALKRSVSS</sequence>
<reference evidence="3" key="2">
    <citation type="submission" date="2008-12" db="EMBL/GenBank/DDBJ databases">
        <title>Annotation of Streptomyces roseosporus strain NRRL 15998.</title>
        <authorList>
            <consortium name="The Broad Institute Genome Sequencing Platform"/>
            <consortium name="Broad Institute Microbial Sequencing Center"/>
            <person name="Fischbach M."/>
            <person name="Ward D."/>
            <person name="Young S."/>
            <person name="Kodira C.D."/>
            <person name="Zeng Q."/>
            <person name="Koehrsen M."/>
            <person name="Godfrey P."/>
            <person name="Alvarado L."/>
            <person name="Berlin A.M."/>
            <person name="Borenstein D."/>
            <person name="Chen Z."/>
            <person name="Engels R."/>
            <person name="Freedman E."/>
            <person name="Gellesch M."/>
            <person name="Goldberg J."/>
            <person name="Griggs A."/>
            <person name="Gujja S."/>
            <person name="Heiman D.I."/>
            <person name="Hepburn T.A."/>
            <person name="Howarth C."/>
            <person name="Jen D."/>
            <person name="Larson L."/>
            <person name="Lewis B."/>
            <person name="Mehta T."/>
            <person name="Park D."/>
            <person name="Pearson M."/>
            <person name="Roberts A."/>
            <person name="Saif S."/>
            <person name="Shea T.D."/>
            <person name="Shenoy N."/>
            <person name="Sisk P."/>
            <person name="Stolte C."/>
            <person name="Sykes S.N."/>
            <person name="Walk T."/>
            <person name="White J."/>
            <person name="Yandava C."/>
            <person name="Straight P."/>
            <person name="Clardy J."/>
            <person name="Hung D."/>
            <person name="Kolter R."/>
            <person name="Mekalanos J."/>
            <person name="Walker S."/>
            <person name="Walsh C.T."/>
            <person name="Wieland B.L.C."/>
            <person name="Ilzarbe M."/>
            <person name="Galagan J."/>
            <person name="Nusbaum C."/>
            <person name="Birren B."/>
        </authorList>
    </citation>
    <scope>NUCLEOTIDE SEQUENCE [LARGE SCALE GENOMIC DNA]</scope>
    <source>
        <strain evidence="3">NRRL 15998</strain>
    </source>
</reference>
<dbReference type="EMBL" id="DS999644">
    <property type="protein sequence ID" value="EFE79009.2"/>
    <property type="molecule type" value="Genomic_DNA"/>
</dbReference>
<evidence type="ECO:0000313" key="2">
    <source>
        <dbReference type="EMBL" id="EFE79009.2"/>
    </source>
</evidence>
<dbReference type="Proteomes" id="UP000003986">
    <property type="component" value="Unassembled WGS sequence"/>
</dbReference>